<feature type="transmembrane region" description="Helical" evidence="2">
    <location>
        <begin position="14"/>
        <end position="35"/>
    </location>
</feature>
<sequence length="771" mass="86219">MVVLKPKSSSFNSLWSISYSVIVVSVQCYISYRNISEYQDSLRNQWNRETPPEVGLKLGLTIVSFIVLPFFLLSSIFRTGNYGNDGYKLGRDHAICPISGGILDHIGSEFGRRLWRYAPPFAPSLHVLSAFCLLFPDALISAKEIQLQLKPTEAVWSTDLDFLFSDARALTSDFLTKNISAVGLANLTGYSPETAYINPNFLNFVFALTTFAIRYSAVFWYTNKTLSFVYAAELLFMSFDSIFMFAGFSILYKLTKSIDRYNDPVDLILNSSGILGLYITSGFVVMFSSYVVFEYSAYHFMEKFKKVDRKHNPEKYKNQSIASKGICNGYFSHSSAVVIFILLAVFRGPIYYDIIAVYRLTSDGCLLACLVVGVCYLVTWIFLWTLLTIKQEWMFRILDYANVGQPIFVIKSDRLSKTNSISIGSIELKDVTLERKRGPGSVPSIDITPSESGFDECEVGLSSEDDRYGTVLAPVHEDSIENGFPSDVIVRRNRHRRSGPRCVTFHDPIRHSVGSLCERDLSRSRSPAPSESTMHVTAEVHRLGPRTQYQRRSSDPEMKQAFKRRHNNIMLAALRNNTSSPEIKNNADYLTNVNDLSTSSDDVRSNASEPLLNQPMRLSEARNYGTSFGNAPQSREMATYKPSNLDTAREVSTAPKTPVNAETSLDTSVSLTESGIAQSNVTDITTILSEDEYENFKGAKQPDIVPNQHSGSPHRVYPKPQNFISNTKPGVSRRDSANYSMASSQDTSSNDSDPVQRPPALCSQVSKSAKS</sequence>
<reference evidence="3" key="1">
    <citation type="submission" date="2022-08" db="UniProtKB">
        <authorList>
            <consortium name="EnsemblMetazoa"/>
        </authorList>
    </citation>
    <scope>IDENTIFICATION</scope>
    <source>
        <strain evidence="3">05x7-T-G4-1.051#20</strain>
    </source>
</reference>
<keyword evidence="2" id="KW-1133">Transmembrane helix</keyword>
<dbReference type="EnsemblMetazoa" id="G15248.7">
    <property type="protein sequence ID" value="G15248.7:cds"/>
    <property type="gene ID" value="G15248"/>
</dbReference>
<dbReference type="AlphaFoldDB" id="A0A8W8ISQ7"/>
<dbReference type="OrthoDB" id="10033661at2759"/>
<feature type="transmembrane region" description="Helical" evidence="2">
    <location>
        <begin position="273"/>
        <end position="293"/>
    </location>
</feature>
<evidence type="ECO:0008006" key="5">
    <source>
        <dbReference type="Google" id="ProtNLM"/>
    </source>
</evidence>
<dbReference type="PANTHER" id="PTHR21579">
    <property type="entry name" value="PROTEIN TINCAR"/>
    <property type="match status" value="1"/>
</dbReference>
<feature type="compositionally biased region" description="Polar residues" evidence="1">
    <location>
        <begin position="737"/>
        <end position="753"/>
    </location>
</feature>
<keyword evidence="4" id="KW-1185">Reference proteome</keyword>
<protein>
    <recommendedName>
        <fullName evidence="5">Protein tincar</fullName>
    </recommendedName>
</protein>
<feature type="transmembrane region" description="Helical" evidence="2">
    <location>
        <begin position="228"/>
        <end position="252"/>
    </location>
</feature>
<feature type="transmembrane region" description="Helical" evidence="2">
    <location>
        <begin position="201"/>
        <end position="222"/>
    </location>
</feature>
<dbReference type="Proteomes" id="UP000005408">
    <property type="component" value="Unassembled WGS sequence"/>
</dbReference>
<feature type="region of interest" description="Disordered" evidence="1">
    <location>
        <begin position="700"/>
        <end position="771"/>
    </location>
</feature>
<dbReference type="PANTHER" id="PTHR21579:SF20">
    <property type="entry name" value="PROTEIN TINCAR"/>
    <property type="match status" value="1"/>
</dbReference>
<keyword evidence="2" id="KW-0472">Membrane</keyword>
<feature type="transmembrane region" description="Helical" evidence="2">
    <location>
        <begin position="364"/>
        <end position="387"/>
    </location>
</feature>
<dbReference type="EnsemblMetazoa" id="G15248.11">
    <property type="protein sequence ID" value="G15248.11:cds"/>
    <property type="gene ID" value="G15248"/>
</dbReference>
<evidence type="ECO:0000256" key="1">
    <source>
        <dbReference type="SAM" id="MobiDB-lite"/>
    </source>
</evidence>
<keyword evidence="2" id="KW-0812">Transmembrane</keyword>
<accession>A0A8W8ISQ7</accession>
<proteinExistence type="predicted"/>
<feature type="transmembrane region" description="Helical" evidence="2">
    <location>
        <begin position="330"/>
        <end position="352"/>
    </location>
</feature>
<feature type="transmembrane region" description="Helical" evidence="2">
    <location>
        <begin position="56"/>
        <end position="77"/>
    </location>
</feature>
<organism evidence="3 4">
    <name type="scientific">Magallana gigas</name>
    <name type="common">Pacific oyster</name>
    <name type="synonym">Crassostrea gigas</name>
    <dbReference type="NCBI Taxonomy" id="29159"/>
    <lineage>
        <taxon>Eukaryota</taxon>
        <taxon>Metazoa</taxon>
        <taxon>Spiralia</taxon>
        <taxon>Lophotrochozoa</taxon>
        <taxon>Mollusca</taxon>
        <taxon>Bivalvia</taxon>
        <taxon>Autobranchia</taxon>
        <taxon>Pteriomorphia</taxon>
        <taxon>Ostreida</taxon>
        <taxon>Ostreoidea</taxon>
        <taxon>Ostreidae</taxon>
        <taxon>Magallana</taxon>
    </lineage>
</organism>
<evidence type="ECO:0000256" key="2">
    <source>
        <dbReference type="SAM" id="Phobius"/>
    </source>
</evidence>
<evidence type="ECO:0000313" key="3">
    <source>
        <dbReference type="EnsemblMetazoa" id="G15248.11:cds"/>
    </source>
</evidence>
<dbReference type="OMA" id="WTLLTIK"/>
<dbReference type="InterPro" id="IPR053291">
    <property type="entry name" value="Ommatidial_diff-associated"/>
</dbReference>
<name>A0A8W8ISQ7_MAGGI</name>
<evidence type="ECO:0000313" key="4">
    <source>
        <dbReference type="Proteomes" id="UP000005408"/>
    </source>
</evidence>